<feature type="compositionally biased region" description="Low complexity" evidence="1">
    <location>
        <begin position="71"/>
        <end position="86"/>
    </location>
</feature>
<organism evidence="2 3">
    <name type="scientific">Canariomyces notabilis</name>
    <dbReference type="NCBI Taxonomy" id="2074819"/>
    <lineage>
        <taxon>Eukaryota</taxon>
        <taxon>Fungi</taxon>
        <taxon>Dikarya</taxon>
        <taxon>Ascomycota</taxon>
        <taxon>Pezizomycotina</taxon>
        <taxon>Sordariomycetes</taxon>
        <taxon>Sordariomycetidae</taxon>
        <taxon>Sordariales</taxon>
        <taxon>Chaetomiaceae</taxon>
        <taxon>Canariomyces</taxon>
    </lineage>
</organism>
<dbReference type="GeneID" id="89939582"/>
<feature type="region of interest" description="Disordered" evidence="1">
    <location>
        <begin position="354"/>
        <end position="415"/>
    </location>
</feature>
<feature type="compositionally biased region" description="Low complexity" evidence="1">
    <location>
        <begin position="377"/>
        <end position="395"/>
    </location>
</feature>
<keyword evidence="3" id="KW-1185">Reference proteome</keyword>
<feature type="region of interest" description="Disordered" evidence="1">
    <location>
        <begin position="1"/>
        <end position="165"/>
    </location>
</feature>
<evidence type="ECO:0000256" key="1">
    <source>
        <dbReference type="SAM" id="MobiDB-lite"/>
    </source>
</evidence>
<feature type="compositionally biased region" description="Basic and acidic residues" evidence="1">
    <location>
        <begin position="39"/>
        <end position="48"/>
    </location>
</feature>
<dbReference type="EMBL" id="MU853347">
    <property type="protein sequence ID" value="KAK4111057.1"/>
    <property type="molecule type" value="Genomic_DNA"/>
</dbReference>
<proteinExistence type="predicted"/>
<sequence>MTETAAQAHDRTGRLGRRRPFSTLMKKLANLKATSSGDGSRHIGSKRDAGKKRQTQNNPYPQSGAVGVGFSSRGSHHSTSSVPSPRLGSVTSLEQEESVRLSVDERPPPTTGGRSIAPTVSTENETLRSTTTPSHGTSSVAGTSRTANGPRGGDSTFSSPAPSVRSLTTTLTTIQTVAPNGAGAGTQNPTSVNYTSNHHSHQSQSSSQAIHFNQPFPTTTSPAPAVPPHLLPSGSTLGHPTTYAAATANNLLTDNASILTLASSSKRRRRRSFDTDASVRALAPSSLWGGSRESLPLSVLSATMTVDGGPATPGLHRGASGVGAGERTSIYSGTGIFPTAGASERNSLYAGGTKQGLASGDAGSVRSGLYGHGRADSVNGSVGGLAVAGASNAASPREREMEKGVEEGDEDDGGD</sequence>
<protein>
    <recommendedName>
        <fullName evidence="4">Ca2+-modulated nonselective cation channel polycystin</fullName>
    </recommendedName>
</protein>
<feature type="compositionally biased region" description="Basic and acidic residues" evidence="1">
    <location>
        <begin position="396"/>
        <end position="406"/>
    </location>
</feature>
<accession>A0AAN6TB38</accession>
<feature type="region of interest" description="Disordered" evidence="1">
    <location>
        <begin position="177"/>
        <end position="234"/>
    </location>
</feature>
<evidence type="ECO:0000313" key="2">
    <source>
        <dbReference type="EMBL" id="KAK4111057.1"/>
    </source>
</evidence>
<comment type="caution">
    <text evidence="2">The sequence shown here is derived from an EMBL/GenBank/DDBJ whole genome shotgun (WGS) entry which is preliminary data.</text>
</comment>
<reference evidence="2" key="2">
    <citation type="submission" date="2023-05" db="EMBL/GenBank/DDBJ databases">
        <authorList>
            <consortium name="Lawrence Berkeley National Laboratory"/>
            <person name="Steindorff A."/>
            <person name="Hensen N."/>
            <person name="Bonometti L."/>
            <person name="Westerberg I."/>
            <person name="Brannstrom I.O."/>
            <person name="Guillou S."/>
            <person name="Cros-Aarteil S."/>
            <person name="Calhoun S."/>
            <person name="Haridas S."/>
            <person name="Kuo A."/>
            <person name="Mondo S."/>
            <person name="Pangilinan J."/>
            <person name="Riley R."/>
            <person name="Labutti K."/>
            <person name="Andreopoulos B."/>
            <person name="Lipzen A."/>
            <person name="Chen C."/>
            <person name="Yanf M."/>
            <person name="Daum C."/>
            <person name="Ng V."/>
            <person name="Clum A."/>
            <person name="Ohm R."/>
            <person name="Martin F."/>
            <person name="Silar P."/>
            <person name="Natvig D."/>
            <person name="Lalanne C."/>
            <person name="Gautier V."/>
            <person name="Ament-Velasquez S.L."/>
            <person name="Kruys A."/>
            <person name="Hutchinson M.I."/>
            <person name="Powell A.J."/>
            <person name="Barry K."/>
            <person name="Miller A.N."/>
            <person name="Grigoriev I.V."/>
            <person name="Debuchy R."/>
            <person name="Gladieux P."/>
            <person name="Thoren M.H."/>
            <person name="Johannesson H."/>
        </authorList>
    </citation>
    <scope>NUCLEOTIDE SEQUENCE</scope>
    <source>
        <strain evidence="2">CBS 508.74</strain>
    </source>
</reference>
<dbReference type="AlphaFoldDB" id="A0AAN6TB38"/>
<evidence type="ECO:0000313" key="3">
    <source>
        <dbReference type="Proteomes" id="UP001302812"/>
    </source>
</evidence>
<feature type="compositionally biased region" description="Polar residues" evidence="1">
    <location>
        <begin position="118"/>
        <end position="147"/>
    </location>
</feature>
<dbReference type="Proteomes" id="UP001302812">
    <property type="component" value="Unassembled WGS sequence"/>
</dbReference>
<name>A0AAN6TB38_9PEZI</name>
<feature type="compositionally biased region" description="Polar residues" evidence="1">
    <location>
        <begin position="185"/>
        <end position="197"/>
    </location>
</feature>
<dbReference type="RefSeq" id="XP_064668627.1">
    <property type="nucleotide sequence ID" value="XM_064815457.1"/>
</dbReference>
<reference evidence="2" key="1">
    <citation type="journal article" date="2023" name="Mol. Phylogenet. Evol.">
        <title>Genome-scale phylogeny and comparative genomics of the fungal order Sordariales.</title>
        <authorList>
            <person name="Hensen N."/>
            <person name="Bonometti L."/>
            <person name="Westerberg I."/>
            <person name="Brannstrom I.O."/>
            <person name="Guillou S."/>
            <person name="Cros-Aarteil S."/>
            <person name="Calhoun S."/>
            <person name="Haridas S."/>
            <person name="Kuo A."/>
            <person name="Mondo S."/>
            <person name="Pangilinan J."/>
            <person name="Riley R."/>
            <person name="LaButti K."/>
            <person name="Andreopoulos B."/>
            <person name="Lipzen A."/>
            <person name="Chen C."/>
            <person name="Yan M."/>
            <person name="Daum C."/>
            <person name="Ng V."/>
            <person name="Clum A."/>
            <person name="Steindorff A."/>
            <person name="Ohm R.A."/>
            <person name="Martin F."/>
            <person name="Silar P."/>
            <person name="Natvig D.O."/>
            <person name="Lalanne C."/>
            <person name="Gautier V."/>
            <person name="Ament-Velasquez S.L."/>
            <person name="Kruys A."/>
            <person name="Hutchinson M.I."/>
            <person name="Powell A.J."/>
            <person name="Barry K."/>
            <person name="Miller A.N."/>
            <person name="Grigoriev I.V."/>
            <person name="Debuchy R."/>
            <person name="Gladieux P."/>
            <person name="Hiltunen Thoren M."/>
            <person name="Johannesson H."/>
        </authorList>
    </citation>
    <scope>NUCLEOTIDE SEQUENCE</scope>
    <source>
        <strain evidence="2">CBS 508.74</strain>
    </source>
</reference>
<feature type="compositionally biased region" description="Basic and acidic residues" evidence="1">
    <location>
        <begin position="97"/>
        <end position="107"/>
    </location>
</feature>
<evidence type="ECO:0008006" key="4">
    <source>
        <dbReference type="Google" id="ProtNLM"/>
    </source>
</evidence>
<gene>
    <name evidence="2" type="ORF">N656DRAFT_780847</name>
</gene>